<keyword evidence="3" id="KW-1185">Reference proteome</keyword>
<keyword evidence="1" id="KW-1133">Transmembrane helix</keyword>
<accession>A0ABT3MR58</accession>
<evidence type="ECO:0008006" key="4">
    <source>
        <dbReference type="Google" id="ProtNLM"/>
    </source>
</evidence>
<organism evidence="2 3">
    <name type="scientific">Endozoicomonas gorgoniicola</name>
    <dbReference type="NCBI Taxonomy" id="1234144"/>
    <lineage>
        <taxon>Bacteria</taxon>
        <taxon>Pseudomonadati</taxon>
        <taxon>Pseudomonadota</taxon>
        <taxon>Gammaproteobacteria</taxon>
        <taxon>Oceanospirillales</taxon>
        <taxon>Endozoicomonadaceae</taxon>
        <taxon>Endozoicomonas</taxon>
    </lineage>
</organism>
<dbReference type="EMBL" id="JAPFCC010000001">
    <property type="protein sequence ID" value="MCW7551593.1"/>
    <property type="molecule type" value="Genomic_DNA"/>
</dbReference>
<sequence>MNYTGIFIAGGFTILGALIAGVVGQRFIVIQMLYNTRWAANTKLREAFNEELAILQRKAVDEAETCAILERSVIKHQIAVNDFLIHLKEKEVIDFTDAWLRYYGYHEEDAKVEDVFFEKYFHHNDKEGRDNAIKNIQAILSFANPPVVKPWYQFW</sequence>
<keyword evidence="1" id="KW-0472">Membrane</keyword>
<proteinExistence type="predicted"/>
<protein>
    <recommendedName>
        <fullName evidence="4">DUF4760 domain-containing protein</fullName>
    </recommendedName>
</protein>
<keyword evidence="1" id="KW-0812">Transmembrane</keyword>
<evidence type="ECO:0000313" key="3">
    <source>
        <dbReference type="Proteomes" id="UP001209854"/>
    </source>
</evidence>
<feature type="transmembrane region" description="Helical" evidence="1">
    <location>
        <begin position="6"/>
        <end position="29"/>
    </location>
</feature>
<dbReference type="Proteomes" id="UP001209854">
    <property type="component" value="Unassembled WGS sequence"/>
</dbReference>
<evidence type="ECO:0000313" key="2">
    <source>
        <dbReference type="EMBL" id="MCW7551593.1"/>
    </source>
</evidence>
<name>A0ABT3MR58_9GAMM</name>
<dbReference type="RefSeq" id="WP_262566635.1">
    <property type="nucleotide sequence ID" value="NZ_JAPFCC010000001.1"/>
</dbReference>
<comment type="caution">
    <text evidence="2">The sequence shown here is derived from an EMBL/GenBank/DDBJ whole genome shotgun (WGS) entry which is preliminary data.</text>
</comment>
<gene>
    <name evidence="2" type="ORF">NX722_02815</name>
</gene>
<reference evidence="2 3" key="1">
    <citation type="submission" date="2022-10" db="EMBL/GenBank/DDBJ databases">
        <title>High-quality genome sequences of two octocoral-associated bacteria, Endozoicomonas euniceicola EF212 and Endozoicomonas gorgoniicola PS125.</title>
        <authorList>
            <person name="Chiou Y.-J."/>
            <person name="Chen Y.-H."/>
        </authorList>
    </citation>
    <scope>NUCLEOTIDE SEQUENCE [LARGE SCALE GENOMIC DNA]</scope>
    <source>
        <strain evidence="2 3">PS125</strain>
    </source>
</reference>
<evidence type="ECO:0000256" key="1">
    <source>
        <dbReference type="SAM" id="Phobius"/>
    </source>
</evidence>